<comment type="subcellular location">
    <subcellularLocation>
        <location evidence="1">Membrane</location>
        <topology evidence="1">Multi-pass membrane protein</topology>
    </subcellularLocation>
</comment>
<protein>
    <submittedName>
        <fullName evidence="10">Two pore domain potassium channel family protein</fullName>
    </submittedName>
</protein>
<evidence type="ECO:0000256" key="3">
    <source>
        <dbReference type="ARBA" id="ARBA00022692"/>
    </source>
</evidence>
<feature type="domain" description="Potassium channel" evidence="9">
    <location>
        <begin position="30"/>
        <end position="100"/>
    </location>
</feature>
<dbReference type="EMBL" id="PIQO01000010">
    <property type="protein sequence ID" value="PKR84456.1"/>
    <property type="molecule type" value="Genomic_DNA"/>
</dbReference>
<keyword evidence="7 10" id="KW-0407">Ion channel</keyword>
<dbReference type="Pfam" id="PF07885">
    <property type="entry name" value="Ion_trans_2"/>
    <property type="match status" value="1"/>
</dbReference>
<organism evidence="10 11">
    <name type="scientific">Heyndrickxia camelliae</name>
    <dbReference type="NCBI Taxonomy" id="1707093"/>
    <lineage>
        <taxon>Bacteria</taxon>
        <taxon>Bacillati</taxon>
        <taxon>Bacillota</taxon>
        <taxon>Bacilli</taxon>
        <taxon>Bacillales</taxon>
        <taxon>Bacillaceae</taxon>
        <taxon>Heyndrickxia</taxon>
    </lineage>
</organism>
<dbReference type="OrthoDB" id="9785285at2"/>
<dbReference type="RefSeq" id="WP_101354795.1">
    <property type="nucleotide sequence ID" value="NZ_PIQO01000010.1"/>
</dbReference>
<evidence type="ECO:0000256" key="8">
    <source>
        <dbReference type="SAM" id="Phobius"/>
    </source>
</evidence>
<evidence type="ECO:0000256" key="4">
    <source>
        <dbReference type="ARBA" id="ARBA00022989"/>
    </source>
</evidence>
<evidence type="ECO:0000313" key="11">
    <source>
        <dbReference type="Proteomes" id="UP000233440"/>
    </source>
</evidence>
<name>A0A2N3LIM7_9BACI</name>
<dbReference type="GO" id="GO:0005886">
    <property type="term" value="C:plasma membrane"/>
    <property type="evidence" value="ECO:0007669"/>
    <property type="project" value="TreeGrafter"/>
</dbReference>
<dbReference type="PANTHER" id="PTHR11003:SF291">
    <property type="entry name" value="IP11374P"/>
    <property type="match status" value="1"/>
</dbReference>
<dbReference type="InterPro" id="IPR003280">
    <property type="entry name" value="2pore_dom_K_chnl"/>
</dbReference>
<evidence type="ECO:0000256" key="5">
    <source>
        <dbReference type="ARBA" id="ARBA00023065"/>
    </source>
</evidence>
<keyword evidence="11" id="KW-1185">Reference proteome</keyword>
<dbReference type="AlphaFoldDB" id="A0A2N3LIM7"/>
<gene>
    <name evidence="10" type="ORF">CWO92_13795</name>
</gene>
<keyword evidence="3 8" id="KW-0812">Transmembrane</keyword>
<dbReference type="GO" id="GO:0030322">
    <property type="term" value="P:stabilization of membrane potential"/>
    <property type="evidence" value="ECO:0007669"/>
    <property type="project" value="TreeGrafter"/>
</dbReference>
<evidence type="ECO:0000313" key="10">
    <source>
        <dbReference type="EMBL" id="PKR84456.1"/>
    </source>
</evidence>
<evidence type="ECO:0000256" key="2">
    <source>
        <dbReference type="ARBA" id="ARBA00022448"/>
    </source>
</evidence>
<keyword evidence="2" id="KW-0813">Transport</keyword>
<dbReference type="Gene3D" id="1.10.287.70">
    <property type="match status" value="1"/>
</dbReference>
<reference evidence="10 11" key="1">
    <citation type="submission" date="2017-11" db="EMBL/GenBank/DDBJ databases">
        <title>Bacillus camelliae sp. nov., isolated from pu'er tea.</title>
        <authorList>
            <person name="Niu L."/>
        </authorList>
    </citation>
    <scope>NUCLEOTIDE SEQUENCE [LARGE SCALE GENOMIC DNA]</scope>
    <source>
        <strain evidence="10 11">7578-1</strain>
    </source>
</reference>
<proteinExistence type="predicted"/>
<evidence type="ECO:0000259" key="9">
    <source>
        <dbReference type="Pfam" id="PF07885"/>
    </source>
</evidence>
<sequence>MISFFLTLSRLVKGIIHIFHDKEFKVLLTLTIAIILSGTIFYHEVEHLPVLDALYFSIVTLTTVGHPDFAPETALGKIFTIIYIITGIGLVIGFIRKISKGIFISKTKDRKQ</sequence>
<dbReference type="GO" id="GO:0022841">
    <property type="term" value="F:potassium ion leak channel activity"/>
    <property type="evidence" value="ECO:0007669"/>
    <property type="project" value="TreeGrafter"/>
</dbReference>
<keyword evidence="4 8" id="KW-1133">Transmembrane helix</keyword>
<dbReference type="PANTHER" id="PTHR11003">
    <property type="entry name" value="POTASSIUM CHANNEL, SUBFAMILY K"/>
    <property type="match status" value="1"/>
</dbReference>
<feature type="transmembrane region" description="Helical" evidence="8">
    <location>
        <begin position="24"/>
        <end position="42"/>
    </location>
</feature>
<dbReference type="GO" id="GO:0015271">
    <property type="term" value="F:outward rectifier potassium channel activity"/>
    <property type="evidence" value="ECO:0007669"/>
    <property type="project" value="TreeGrafter"/>
</dbReference>
<comment type="caution">
    <text evidence="10">The sequence shown here is derived from an EMBL/GenBank/DDBJ whole genome shotgun (WGS) entry which is preliminary data.</text>
</comment>
<accession>A0A2N3LIM7</accession>
<evidence type="ECO:0000256" key="6">
    <source>
        <dbReference type="ARBA" id="ARBA00023136"/>
    </source>
</evidence>
<dbReference type="InterPro" id="IPR013099">
    <property type="entry name" value="K_chnl_dom"/>
</dbReference>
<keyword evidence="6 8" id="KW-0472">Membrane</keyword>
<evidence type="ECO:0000256" key="7">
    <source>
        <dbReference type="ARBA" id="ARBA00023303"/>
    </source>
</evidence>
<keyword evidence="5" id="KW-0406">Ion transport</keyword>
<feature type="transmembrane region" description="Helical" evidence="8">
    <location>
        <begin position="78"/>
        <end position="95"/>
    </location>
</feature>
<dbReference type="Proteomes" id="UP000233440">
    <property type="component" value="Unassembled WGS sequence"/>
</dbReference>
<dbReference type="SUPFAM" id="SSF81324">
    <property type="entry name" value="Voltage-gated potassium channels"/>
    <property type="match status" value="1"/>
</dbReference>
<evidence type="ECO:0000256" key="1">
    <source>
        <dbReference type="ARBA" id="ARBA00004141"/>
    </source>
</evidence>